<evidence type="ECO:0008006" key="4">
    <source>
        <dbReference type="Google" id="ProtNLM"/>
    </source>
</evidence>
<organism evidence="2 3">
    <name type="scientific">Gordonia rubripertincta</name>
    <name type="common">Rhodococcus corallinus</name>
    <dbReference type="NCBI Taxonomy" id="36822"/>
    <lineage>
        <taxon>Bacteria</taxon>
        <taxon>Bacillati</taxon>
        <taxon>Actinomycetota</taxon>
        <taxon>Actinomycetes</taxon>
        <taxon>Mycobacteriales</taxon>
        <taxon>Gordoniaceae</taxon>
        <taxon>Gordonia</taxon>
    </lineage>
</organism>
<keyword evidence="1" id="KW-0472">Membrane</keyword>
<gene>
    <name evidence="2" type="ORF">O4213_04420</name>
</gene>
<comment type="caution">
    <text evidence="2">The sequence shown here is derived from an EMBL/GenBank/DDBJ whole genome shotgun (WGS) entry which is preliminary data.</text>
</comment>
<feature type="transmembrane region" description="Helical" evidence="1">
    <location>
        <begin position="44"/>
        <end position="63"/>
    </location>
</feature>
<dbReference type="RefSeq" id="WP_301569699.1">
    <property type="nucleotide sequence ID" value="NZ_JAPWIE010000001.1"/>
</dbReference>
<proteinExistence type="predicted"/>
<protein>
    <recommendedName>
        <fullName evidence="4">Histidine kinase</fullName>
    </recommendedName>
</protein>
<accession>A0ABT4MQD1</accession>
<dbReference type="Proteomes" id="UP001067235">
    <property type="component" value="Unassembled WGS sequence"/>
</dbReference>
<reference evidence="2" key="1">
    <citation type="submission" date="2022-12" db="EMBL/GenBank/DDBJ databases">
        <authorList>
            <person name="Krivoruchko A.V."/>
            <person name="Elkin A."/>
        </authorList>
    </citation>
    <scope>NUCLEOTIDE SEQUENCE</scope>
    <source>
        <strain evidence="2">IEGM 1388</strain>
    </source>
</reference>
<keyword evidence="1" id="KW-1133">Transmembrane helix</keyword>
<keyword evidence="1" id="KW-0812">Transmembrane</keyword>
<name>A0ABT4MQD1_GORRU</name>
<evidence type="ECO:0000256" key="1">
    <source>
        <dbReference type="SAM" id="Phobius"/>
    </source>
</evidence>
<keyword evidence="3" id="KW-1185">Reference proteome</keyword>
<evidence type="ECO:0000313" key="3">
    <source>
        <dbReference type="Proteomes" id="UP001067235"/>
    </source>
</evidence>
<sequence length="105" mass="10955">MRKSSHKPTDTTRAEAAAVKAAAVANALLLMVGVQIILDSSVGTIAVTTLMMVALMAGAFRALGRLADLETVFAAAELGTTKHSADSRETFHDVTTASRDLGVLR</sequence>
<evidence type="ECO:0000313" key="2">
    <source>
        <dbReference type="EMBL" id="MCZ4549213.1"/>
    </source>
</evidence>
<dbReference type="EMBL" id="JAPWIE010000001">
    <property type="protein sequence ID" value="MCZ4549213.1"/>
    <property type="molecule type" value="Genomic_DNA"/>
</dbReference>
<feature type="transmembrane region" description="Helical" evidence="1">
    <location>
        <begin position="21"/>
        <end position="38"/>
    </location>
</feature>